<dbReference type="PRINTS" id="PR00862">
    <property type="entry name" value="PROLIGOPTASE"/>
</dbReference>
<dbReference type="RefSeq" id="WP_345220511.1">
    <property type="nucleotide sequence ID" value="NZ_BAABHA010000001.1"/>
</dbReference>
<evidence type="ECO:0000256" key="5">
    <source>
        <dbReference type="ARBA" id="ARBA00022990"/>
    </source>
</evidence>
<keyword evidence="13" id="KW-1185">Reference proteome</keyword>
<dbReference type="Gene3D" id="3.40.50.1820">
    <property type="entry name" value="alpha/beta hydrolase"/>
    <property type="match status" value="1"/>
</dbReference>
<dbReference type="Proteomes" id="UP001500454">
    <property type="component" value="Unassembled WGS sequence"/>
</dbReference>
<feature type="domain" description="Peptidase S9A N-terminal" evidence="11">
    <location>
        <begin position="106"/>
        <end position="360"/>
    </location>
</feature>
<dbReference type="InterPro" id="IPR002471">
    <property type="entry name" value="Pept_S9_AS"/>
</dbReference>
<evidence type="ECO:0000256" key="3">
    <source>
        <dbReference type="ARBA" id="ARBA00022801"/>
    </source>
</evidence>
<keyword evidence="9" id="KW-0732">Signal</keyword>
<evidence type="ECO:0000313" key="13">
    <source>
        <dbReference type="Proteomes" id="UP001500454"/>
    </source>
</evidence>
<name>A0ABP8IU51_9BACT</name>
<dbReference type="SUPFAM" id="SSF53474">
    <property type="entry name" value="alpha/beta-Hydrolases"/>
    <property type="match status" value="1"/>
</dbReference>
<evidence type="ECO:0000256" key="2">
    <source>
        <dbReference type="ARBA" id="ARBA00022670"/>
    </source>
</evidence>
<protein>
    <recommendedName>
        <fullName evidence="7">Acyl-peptide hydrolase</fullName>
    </recommendedName>
    <alternativeName>
        <fullName evidence="6">Acylaminoacyl-peptidase</fullName>
    </alternativeName>
</protein>
<dbReference type="PANTHER" id="PTHR42776:SF27">
    <property type="entry name" value="DIPEPTIDYL PEPTIDASE FAMILY MEMBER 6"/>
    <property type="match status" value="1"/>
</dbReference>
<evidence type="ECO:0000259" key="11">
    <source>
        <dbReference type="Pfam" id="PF02897"/>
    </source>
</evidence>
<dbReference type="Gene3D" id="2.120.10.30">
    <property type="entry name" value="TolB, C-terminal domain"/>
    <property type="match status" value="1"/>
</dbReference>
<dbReference type="Gene3D" id="2.130.10.10">
    <property type="entry name" value="YVTN repeat-like/Quinoprotein amine dehydrogenase"/>
    <property type="match status" value="1"/>
</dbReference>
<dbReference type="InterPro" id="IPR002470">
    <property type="entry name" value="Peptidase_S9A"/>
</dbReference>
<accession>A0ABP8IU51</accession>
<evidence type="ECO:0000256" key="8">
    <source>
        <dbReference type="ARBA" id="ARBA00045885"/>
    </source>
</evidence>
<dbReference type="InterPro" id="IPR011042">
    <property type="entry name" value="6-blade_b-propeller_TolB-like"/>
</dbReference>
<evidence type="ECO:0000256" key="7">
    <source>
        <dbReference type="ARBA" id="ARBA00032596"/>
    </source>
</evidence>
<dbReference type="InterPro" id="IPR015943">
    <property type="entry name" value="WD40/YVTN_repeat-like_dom_sf"/>
</dbReference>
<evidence type="ECO:0000259" key="10">
    <source>
        <dbReference type="Pfam" id="PF00326"/>
    </source>
</evidence>
<evidence type="ECO:0000256" key="9">
    <source>
        <dbReference type="SAM" id="SignalP"/>
    </source>
</evidence>
<comment type="caution">
    <text evidence="12">The sequence shown here is derived from an EMBL/GenBank/DDBJ whole genome shotgun (WGS) entry which is preliminary data.</text>
</comment>
<feature type="signal peptide" evidence="9">
    <location>
        <begin position="1"/>
        <end position="25"/>
    </location>
</feature>
<organism evidence="12 13">
    <name type="scientific">Hymenobacter koreensis</name>
    <dbReference type="NCBI Taxonomy" id="1084523"/>
    <lineage>
        <taxon>Bacteria</taxon>
        <taxon>Pseudomonadati</taxon>
        <taxon>Bacteroidota</taxon>
        <taxon>Cytophagia</taxon>
        <taxon>Cytophagales</taxon>
        <taxon>Hymenobacteraceae</taxon>
        <taxon>Hymenobacter</taxon>
    </lineage>
</organism>
<dbReference type="Pfam" id="PF02897">
    <property type="entry name" value="Peptidase_S9_N"/>
    <property type="match status" value="1"/>
</dbReference>
<evidence type="ECO:0000313" key="12">
    <source>
        <dbReference type="EMBL" id="GAA4372369.1"/>
    </source>
</evidence>
<evidence type="ECO:0000256" key="6">
    <source>
        <dbReference type="ARBA" id="ARBA00032284"/>
    </source>
</evidence>
<evidence type="ECO:0000256" key="4">
    <source>
        <dbReference type="ARBA" id="ARBA00022825"/>
    </source>
</evidence>
<dbReference type="Pfam" id="PF00326">
    <property type="entry name" value="Peptidase_S9"/>
    <property type="match status" value="1"/>
</dbReference>
<feature type="domain" description="Peptidase S9 prolyl oligopeptidase catalytic" evidence="10">
    <location>
        <begin position="426"/>
        <end position="636"/>
    </location>
</feature>
<reference evidence="13" key="1">
    <citation type="journal article" date="2019" name="Int. J. Syst. Evol. Microbiol.">
        <title>The Global Catalogue of Microorganisms (GCM) 10K type strain sequencing project: providing services to taxonomists for standard genome sequencing and annotation.</title>
        <authorList>
            <consortium name="The Broad Institute Genomics Platform"/>
            <consortium name="The Broad Institute Genome Sequencing Center for Infectious Disease"/>
            <person name="Wu L."/>
            <person name="Ma J."/>
        </authorList>
    </citation>
    <scope>NUCLEOTIDE SEQUENCE [LARGE SCALE GENOMIC DNA]</scope>
    <source>
        <strain evidence="13">JCM 17924</strain>
    </source>
</reference>
<keyword evidence="2" id="KW-0645">Protease</keyword>
<keyword evidence="3" id="KW-0378">Hydrolase</keyword>
<dbReference type="EMBL" id="BAABHA010000001">
    <property type="protein sequence ID" value="GAA4372369.1"/>
    <property type="molecule type" value="Genomic_DNA"/>
</dbReference>
<evidence type="ECO:0000256" key="1">
    <source>
        <dbReference type="ARBA" id="ARBA00005228"/>
    </source>
</evidence>
<comment type="similarity">
    <text evidence="1">Belongs to the peptidase S9A family.</text>
</comment>
<dbReference type="SUPFAM" id="SSF82171">
    <property type="entry name" value="DPP6 N-terminal domain-like"/>
    <property type="match status" value="1"/>
</dbReference>
<comment type="function">
    <text evidence="8">This enzyme catalyzes the hydrolysis of the N-terminal peptide bond of an N-acetylated peptide to generate an N-acetylated amino acid and a peptide with a free N-terminus. It preferentially cleaves off Ac-Ala, Ac-Met and Ac-Ser. Also, involved in the degradation of oxidized and glycated proteins.</text>
</comment>
<proteinExistence type="inferred from homology"/>
<dbReference type="PROSITE" id="PS00708">
    <property type="entry name" value="PRO_ENDOPEP_SER"/>
    <property type="match status" value="1"/>
</dbReference>
<feature type="chain" id="PRO_5045793457" description="Acyl-peptide hydrolase" evidence="9">
    <location>
        <begin position="26"/>
        <end position="639"/>
    </location>
</feature>
<keyword evidence="4" id="KW-0720">Serine protease</keyword>
<dbReference type="InterPro" id="IPR001375">
    <property type="entry name" value="Peptidase_S9_cat"/>
</dbReference>
<keyword evidence="5" id="KW-0007">Acetylation</keyword>
<sequence length="639" mass="71683">MKSLSPRLLHLLLLLTVLLPAVAQAQANKPGPDQKMTRRYTIEQFMNTTKLNGRAFSPDEQQVLFSSNQTGIYNLYTVPVKGGKPTAVTTSTTESIYPAAWLPDGRIVYRHDQGGNENYHLYVREANGQERDLTPGDKLRADFGRWRRDGKAFYVLTNERDPKFMDLYRYDVPSLQRTLIYQNTQGLDPVVASDDERYVVLQKTNTTLDSDVYLYRTDTKETKPLTAHQGNMANTPMDFDPKSRYLYATTDDGSDFSYVVRYDLNTGKRETVEKANWDVVYTYFSRTGKYRVTGINEDGRTTMRLYDAATNKLVELPAPPAGVITGLTFSPSDRRMAYFVNGDRSPSDLYVYDFNNKATKRLTNCLNPAINPADLVDTRTIRYQSFDGMAIPALLYAPQWAKPGGVKLPAVVEVHGGPGGQSTPNYSALSQYLVNNGYVVLRVNNRGSSGYGKAFYAADDRKHGREPLWDCIAAKKYLASLGYVDTSRVAIMGGSYGGYMTLAALAFTPKRFAAGVDIFGVSNWVRTLQSIPPYWESMRKALYEEIGDPTTEMERLKATSPLFHADKIERPLLVIQGENDPRVIKPESDDMVAAIKKKGGSVEYVVFPDEGHGFAKRANEMKAYETTLSFLNKHLQPAN</sequence>
<gene>
    <name evidence="12" type="ORF">GCM10023186_01810</name>
</gene>
<dbReference type="PANTHER" id="PTHR42776">
    <property type="entry name" value="SERINE PEPTIDASE S9 FAMILY MEMBER"/>
    <property type="match status" value="1"/>
</dbReference>
<dbReference type="InterPro" id="IPR029058">
    <property type="entry name" value="AB_hydrolase_fold"/>
</dbReference>
<dbReference type="InterPro" id="IPR023302">
    <property type="entry name" value="Pept_S9A_N"/>
</dbReference>